<protein>
    <submittedName>
        <fullName evidence="5">Putative WD repeat-containing protein</fullName>
    </submittedName>
</protein>
<dbReference type="PRINTS" id="PR00320">
    <property type="entry name" value="GPROTEINBRPT"/>
</dbReference>
<evidence type="ECO:0000256" key="1">
    <source>
        <dbReference type="ARBA" id="ARBA00022574"/>
    </source>
</evidence>
<evidence type="ECO:0000256" key="2">
    <source>
        <dbReference type="ARBA" id="ARBA00022737"/>
    </source>
</evidence>
<dbReference type="PANTHER" id="PTHR19848">
    <property type="entry name" value="WD40 REPEAT PROTEIN"/>
    <property type="match status" value="1"/>
</dbReference>
<name>A0A420IAZ0_9PEZI</name>
<feature type="region of interest" description="Disordered" evidence="4">
    <location>
        <begin position="1"/>
        <end position="32"/>
    </location>
</feature>
<dbReference type="PANTHER" id="PTHR19848:SF8">
    <property type="entry name" value="F-BOX AND WD REPEAT DOMAIN CONTAINING 7"/>
    <property type="match status" value="1"/>
</dbReference>
<dbReference type="EMBL" id="MCBR01009725">
    <property type="protein sequence ID" value="RKF71655.1"/>
    <property type="molecule type" value="Genomic_DNA"/>
</dbReference>
<feature type="repeat" description="WD" evidence="3">
    <location>
        <begin position="120"/>
        <end position="163"/>
    </location>
</feature>
<dbReference type="SUPFAM" id="SSF50978">
    <property type="entry name" value="WD40 repeat-like"/>
    <property type="match status" value="1"/>
</dbReference>
<dbReference type="AlphaFoldDB" id="A0A420IAZ0"/>
<keyword evidence="1 3" id="KW-0853">WD repeat</keyword>
<dbReference type="FunFam" id="2.130.10.10:FF:001196">
    <property type="entry name" value="WD repeat protein (AFU_orthologue AFUA_1G12380)"/>
    <property type="match status" value="1"/>
</dbReference>
<dbReference type="SMART" id="SM00320">
    <property type="entry name" value="WD40"/>
    <property type="match status" value="5"/>
</dbReference>
<dbReference type="Proteomes" id="UP000285405">
    <property type="component" value="Unassembled WGS sequence"/>
</dbReference>
<comment type="caution">
    <text evidence="5">The sequence shown here is derived from an EMBL/GenBank/DDBJ whole genome shotgun (WGS) entry which is preliminary data.</text>
</comment>
<feature type="compositionally biased region" description="Polar residues" evidence="4">
    <location>
        <begin position="1"/>
        <end position="16"/>
    </location>
</feature>
<dbReference type="InterPro" id="IPR001680">
    <property type="entry name" value="WD40_rpt"/>
</dbReference>
<proteinExistence type="predicted"/>
<evidence type="ECO:0000313" key="5">
    <source>
        <dbReference type="EMBL" id="RKF71655.1"/>
    </source>
</evidence>
<gene>
    <name evidence="5" type="ORF">GcC1_097009</name>
</gene>
<dbReference type="Gene3D" id="2.130.10.10">
    <property type="entry name" value="YVTN repeat-like/Quinoprotein amine dehydrogenase"/>
    <property type="match status" value="2"/>
</dbReference>
<dbReference type="OrthoDB" id="6262491at2759"/>
<dbReference type="InterPro" id="IPR036322">
    <property type="entry name" value="WD40_repeat_dom_sf"/>
</dbReference>
<feature type="repeat" description="WD" evidence="3">
    <location>
        <begin position="316"/>
        <end position="357"/>
    </location>
</feature>
<dbReference type="InterPro" id="IPR020472">
    <property type="entry name" value="WD40_PAC1"/>
</dbReference>
<evidence type="ECO:0000256" key="4">
    <source>
        <dbReference type="SAM" id="MobiDB-lite"/>
    </source>
</evidence>
<keyword evidence="2" id="KW-0677">Repeat</keyword>
<feature type="repeat" description="WD" evidence="3">
    <location>
        <begin position="276"/>
        <end position="315"/>
    </location>
</feature>
<dbReference type="PROSITE" id="PS50294">
    <property type="entry name" value="WD_REPEATS_REGION"/>
    <property type="match status" value="2"/>
</dbReference>
<organism evidence="5 6">
    <name type="scientific">Golovinomyces cichoracearum</name>
    <dbReference type="NCBI Taxonomy" id="62708"/>
    <lineage>
        <taxon>Eukaryota</taxon>
        <taxon>Fungi</taxon>
        <taxon>Dikarya</taxon>
        <taxon>Ascomycota</taxon>
        <taxon>Pezizomycotina</taxon>
        <taxon>Leotiomycetes</taxon>
        <taxon>Erysiphales</taxon>
        <taxon>Erysiphaceae</taxon>
        <taxon>Golovinomyces</taxon>
    </lineage>
</organism>
<dbReference type="Pfam" id="PF00400">
    <property type="entry name" value="WD40"/>
    <property type="match status" value="3"/>
</dbReference>
<sequence length="397" mass="44360">MNKSNDQSHFFQTDASEATVARRDQKSGNKNGDPIILQSKILDVILDHSSPSCIYTAESSGCVHQVNIKRRKAVRVYRGPGAPVTSVALGGVKDSIVFGACWDQKIWSWDRETGQVSTKYSGHSDFVKKIITAKLDGKDILISGGSDSKIIIWDTVTGSRLYTLQDIGGSMLSIQDLAIDPYDSEETQIIMFSASSDPFIRKWCLESSRGKQILDIASDKDLANSVSFKSNIQEHETSVYRLLFFGDDQNIDLWTASADGTAKCLSRERSWSAEETYEHKDYVHSVVVTEDLVITAGRDEDVKIWDRATGKLYHIYEGHFDEVTGLVLIDDGKRVVSVSIDQTVRCWELGANEIKISIKKKEESSKGCLEEEGEQVSKIYMTAEEIAELNELMEEDQ</sequence>
<dbReference type="InterPro" id="IPR015943">
    <property type="entry name" value="WD40/YVTN_repeat-like_dom_sf"/>
</dbReference>
<evidence type="ECO:0000313" key="6">
    <source>
        <dbReference type="Proteomes" id="UP000285405"/>
    </source>
</evidence>
<reference evidence="5 6" key="1">
    <citation type="journal article" date="2018" name="BMC Genomics">
        <title>Comparative genome analyses reveal sequence features reflecting distinct modes of host-adaptation between dicot and monocot powdery mildew.</title>
        <authorList>
            <person name="Wu Y."/>
            <person name="Ma X."/>
            <person name="Pan Z."/>
            <person name="Kale S.D."/>
            <person name="Song Y."/>
            <person name="King H."/>
            <person name="Zhang Q."/>
            <person name="Presley C."/>
            <person name="Deng X."/>
            <person name="Wei C.I."/>
            <person name="Xiao S."/>
        </authorList>
    </citation>
    <scope>NUCLEOTIDE SEQUENCE [LARGE SCALE GENOMIC DNA]</scope>
    <source>
        <strain evidence="5">UCSC1</strain>
    </source>
</reference>
<accession>A0A420IAZ0</accession>
<evidence type="ECO:0000256" key="3">
    <source>
        <dbReference type="PROSITE-ProRule" id="PRU00221"/>
    </source>
</evidence>
<dbReference type="PROSITE" id="PS50082">
    <property type="entry name" value="WD_REPEATS_2"/>
    <property type="match status" value="3"/>
</dbReference>